<name>A0A2P4YZF0_9CRYT</name>
<feature type="compositionally biased region" description="Basic and acidic residues" evidence="1">
    <location>
        <begin position="471"/>
        <end position="481"/>
    </location>
</feature>
<evidence type="ECO:0000313" key="3">
    <source>
        <dbReference type="EMBL" id="POM83173.1"/>
    </source>
</evidence>
<dbReference type="InterPro" id="IPR042470">
    <property type="entry name" value="RMI1_N_C_sf"/>
</dbReference>
<feature type="region of interest" description="Disordered" evidence="1">
    <location>
        <begin position="384"/>
        <end position="414"/>
    </location>
</feature>
<feature type="region of interest" description="Disordered" evidence="1">
    <location>
        <begin position="456"/>
        <end position="547"/>
    </location>
</feature>
<dbReference type="EMBL" id="JIBK01000010">
    <property type="protein sequence ID" value="POM83173.1"/>
    <property type="molecule type" value="Genomic_DNA"/>
</dbReference>
<dbReference type="VEuPathDB" id="CryptoDB:CmeUKMEL1_06070"/>
<feature type="domain" description="RecQ mediated genome instability protein 1 OB-fold" evidence="2">
    <location>
        <begin position="199"/>
        <end position="265"/>
    </location>
</feature>
<reference evidence="3 4" key="1">
    <citation type="submission" date="2014-04" db="EMBL/GenBank/DDBJ databases">
        <title>Comparative Genomics of Cryptosporidium Species.</title>
        <authorList>
            <person name="Silva J.C."/>
            <person name="Su Q."/>
            <person name="Chalmers R."/>
            <person name="Chibucos M.C."/>
            <person name="Elwin K."/>
            <person name="Godinez A."/>
            <person name="Guo F."/>
            <person name="Huynh K."/>
            <person name="Orvis J."/>
            <person name="Ott S."/>
            <person name="Sadzewicz L."/>
            <person name="Sengamalay N."/>
            <person name="Shetty A."/>
            <person name="Sun M."/>
            <person name="Tallon L."/>
            <person name="Xiao L."/>
            <person name="Zhang H."/>
            <person name="Fraser C.M."/>
            <person name="Zhu G."/>
            <person name="Kissinger J."/>
            <person name="Widmer G."/>
        </authorList>
    </citation>
    <scope>NUCLEOTIDE SEQUENCE [LARGE SCALE GENOMIC DNA]</scope>
    <source>
        <strain evidence="3 4">UKMEL1</strain>
    </source>
</reference>
<feature type="compositionally biased region" description="Basic and acidic residues" evidence="1">
    <location>
        <begin position="146"/>
        <end position="155"/>
    </location>
</feature>
<accession>A0A2P4YZF0</accession>
<feature type="region of interest" description="Disordered" evidence="1">
    <location>
        <begin position="136"/>
        <end position="155"/>
    </location>
</feature>
<dbReference type="AlphaFoldDB" id="A0A2P4YZF0"/>
<feature type="compositionally biased region" description="Polar residues" evidence="1">
    <location>
        <begin position="331"/>
        <end position="340"/>
    </location>
</feature>
<feature type="compositionally biased region" description="Polar residues" evidence="1">
    <location>
        <begin position="388"/>
        <end position="397"/>
    </location>
</feature>
<organism evidence="3 4">
    <name type="scientific">Cryptosporidium meleagridis</name>
    <dbReference type="NCBI Taxonomy" id="93969"/>
    <lineage>
        <taxon>Eukaryota</taxon>
        <taxon>Sar</taxon>
        <taxon>Alveolata</taxon>
        <taxon>Apicomplexa</taxon>
        <taxon>Conoidasida</taxon>
        <taxon>Coccidia</taxon>
        <taxon>Eucoccidiorida</taxon>
        <taxon>Eimeriorina</taxon>
        <taxon>Cryptosporidiidae</taxon>
        <taxon>Cryptosporidium</taxon>
    </lineage>
</organism>
<feature type="compositionally biased region" description="Gly residues" evidence="1">
    <location>
        <begin position="482"/>
        <end position="527"/>
    </location>
</feature>
<keyword evidence="4" id="KW-1185">Reference proteome</keyword>
<evidence type="ECO:0000313" key="4">
    <source>
        <dbReference type="Proteomes" id="UP000236928"/>
    </source>
</evidence>
<dbReference type="Gene3D" id="2.40.50.770">
    <property type="entry name" value="RecQ-mediated genome instability protein Rmi1, C-terminal domain"/>
    <property type="match status" value="1"/>
</dbReference>
<sequence length="547" mass="60239">MNIIEVEEYLREKYGIVSIIGEKKQDIMDQLERKGGSIRKNAVGNKSGMVRDEWKKDLDKFVLDCDLREYFVGESIKFRDGKVVTDLNNLLVMVVKSYDCLRPKKHSIGDLDNDDLDSDLKDEIWDDLTEYDDDNNSDTFGNKKQGKVELGEEKGKREKGFSSKIKFKKRMLYFTLTTGKMKLSSSEQPSTQKNDTVIFNALEYERINSISNEDNMVLYPGTKLLLNLQRGLSTMQAQSSILLLNNNNVKYLGGNVESLVESWKLNNILSGSGSKGFSGAKNLTKKPPKFIPFANKESERKQLNEQVKDAQQSYQQNKETQTKLKSVPCLATSSTGNTGTVEPENDSKNLENSVRAYNELIEDIQKYKKQNLISLEKFNLSSKKDTTASKISTSSNNHKNKVHDDRDPGAPLRGRLLRSTEKIDSEAREFLKSRNDNSSKITLFDHLFSKLGIKDTLSTGEDSGEAGVGTKEGRGMERGEHSSGGGGHSGRGGGHSGRGGGHSGRGGGHSGRGGGHSGRGGGHSGRGGGKKGRGGNKKSSHGNSSKH</sequence>
<feature type="region of interest" description="Disordered" evidence="1">
    <location>
        <begin position="318"/>
        <end position="347"/>
    </location>
</feature>
<dbReference type="Proteomes" id="UP000236928">
    <property type="component" value="Unassembled WGS sequence"/>
</dbReference>
<comment type="caution">
    <text evidence="3">The sequence shown here is derived from an EMBL/GenBank/DDBJ whole genome shotgun (WGS) entry which is preliminary data.</text>
</comment>
<dbReference type="InterPro" id="IPR013894">
    <property type="entry name" value="RMI1_OB"/>
</dbReference>
<feature type="compositionally biased region" description="Basic residues" evidence="1">
    <location>
        <begin position="528"/>
        <end position="547"/>
    </location>
</feature>
<proteinExistence type="predicted"/>
<dbReference type="OrthoDB" id="434939at2759"/>
<evidence type="ECO:0000256" key="1">
    <source>
        <dbReference type="SAM" id="MobiDB-lite"/>
    </source>
</evidence>
<gene>
    <name evidence="3" type="ORF">CmeUKMEL1_06070</name>
</gene>
<dbReference type="Pfam" id="PF08585">
    <property type="entry name" value="RMI1_N_C"/>
    <property type="match status" value="1"/>
</dbReference>
<evidence type="ECO:0000259" key="2">
    <source>
        <dbReference type="Pfam" id="PF08585"/>
    </source>
</evidence>
<protein>
    <recommendedName>
        <fullName evidence="2">RecQ mediated genome instability protein 1 OB-fold domain-containing protein</fullName>
    </recommendedName>
</protein>